<organism evidence="2">
    <name type="scientific">Lygus hesperus</name>
    <name type="common">Western plant bug</name>
    <dbReference type="NCBI Taxonomy" id="30085"/>
    <lineage>
        <taxon>Eukaryota</taxon>
        <taxon>Metazoa</taxon>
        <taxon>Ecdysozoa</taxon>
        <taxon>Arthropoda</taxon>
        <taxon>Hexapoda</taxon>
        <taxon>Insecta</taxon>
        <taxon>Pterygota</taxon>
        <taxon>Neoptera</taxon>
        <taxon>Paraneoptera</taxon>
        <taxon>Hemiptera</taxon>
        <taxon>Heteroptera</taxon>
        <taxon>Panheteroptera</taxon>
        <taxon>Cimicomorpha</taxon>
        <taxon>Miridae</taxon>
        <taxon>Mirini</taxon>
        <taxon>Lygus</taxon>
    </lineage>
</organism>
<feature type="region of interest" description="Disordered" evidence="1">
    <location>
        <begin position="206"/>
        <end position="276"/>
    </location>
</feature>
<gene>
    <name evidence="2" type="primary">ARC_1</name>
    <name evidence="2" type="ORF">CM83_30148</name>
</gene>
<feature type="compositionally biased region" description="Polar residues" evidence="1">
    <location>
        <begin position="293"/>
        <end position="309"/>
    </location>
</feature>
<dbReference type="EMBL" id="GBHO01002549">
    <property type="protein sequence ID" value="JAG41055.1"/>
    <property type="molecule type" value="Transcribed_RNA"/>
</dbReference>
<reference evidence="2" key="2">
    <citation type="submission" date="2014-07" db="EMBL/GenBank/DDBJ databases">
        <authorList>
            <person name="Hull J."/>
        </authorList>
    </citation>
    <scope>NUCLEOTIDE SEQUENCE</scope>
</reference>
<accession>A0A0A9ZGF4</accession>
<feature type="compositionally biased region" description="Basic and acidic residues" evidence="1">
    <location>
        <begin position="206"/>
        <end position="229"/>
    </location>
</feature>
<name>A0A0A9ZGF4_LYGHE</name>
<dbReference type="AlphaFoldDB" id="A0A0A9ZGF4"/>
<evidence type="ECO:0000256" key="1">
    <source>
        <dbReference type="SAM" id="MobiDB-lite"/>
    </source>
</evidence>
<reference evidence="2" key="1">
    <citation type="journal article" date="2014" name="PLoS ONE">
        <title>Transcriptome-Based Identification of ABC Transporters in the Western Tarnished Plant Bug Lygus hesperus.</title>
        <authorList>
            <person name="Hull J.J."/>
            <person name="Chaney K."/>
            <person name="Geib S.M."/>
            <person name="Fabrick J.A."/>
            <person name="Brent C.S."/>
            <person name="Walsh D."/>
            <person name="Lavine L.C."/>
        </authorList>
    </citation>
    <scope>NUCLEOTIDE SEQUENCE</scope>
</reference>
<evidence type="ECO:0000313" key="2">
    <source>
        <dbReference type="EMBL" id="JAG41055.1"/>
    </source>
</evidence>
<feature type="compositionally biased region" description="Acidic residues" evidence="1">
    <location>
        <begin position="232"/>
        <end position="251"/>
    </location>
</feature>
<feature type="region of interest" description="Disordered" evidence="1">
    <location>
        <begin position="291"/>
        <end position="310"/>
    </location>
</feature>
<sequence>MEHITEVLSNLEFSEERFPVPHTFISRLKEYFPDIATEPRFKVILHRVLWDDQWWQYTCEDYETWDDFECAFINYYWSETIQEKWEDIINNGLYSSNHGDKRNYAMRLFRIGRQLGLRETKLINKLTRHFDINVQSFLTVGPVNSITSLVKLIEASDNFQRNAGQRRHHQGTPLQYQEQLYQAYNSVKQDNGTDQWGNCHERGENEQLNEAEQHRSSAEFCESAHHNSQTDEIIESGSEEIDEDDQLEVPEDSGAAGPYISQADQGSESDSQEINESVVSVEEIPSVNCISELPNSTIPPGQLGTNGSTGAPPKVKLRSFTEWTNQSSTAAYQLHFQVAHVRILSAPITKFKPVASTIILSTIVSIPASNLQGTPHTTTDEINPKECWVWDPGGRCSGFSLHLCTVALRQHCAVMEQRGKQIYFLDQSHIGPD</sequence>
<proteinExistence type="predicted"/>
<protein>
    <submittedName>
        <fullName evidence="2">Activity-regulated cytoskeleton-associated protein</fullName>
    </submittedName>
</protein>